<comment type="caution">
    <text evidence="1">The sequence shown here is derived from an EMBL/GenBank/DDBJ whole genome shotgun (WGS) entry which is preliminary data.</text>
</comment>
<keyword evidence="2" id="KW-1185">Reference proteome</keyword>
<name>A0ACB9S0L6_9MYRT</name>
<gene>
    <name evidence="1" type="ORF">MLD38_009443</name>
</gene>
<proteinExistence type="predicted"/>
<dbReference type="Proteomes" id="UP001057402">
    <property type="component" value="Chromosome 3"/>
</dbReference>
<sequence length="670" mass="76448">MDTSSSPPLPRDDDAHVNGVAAVKSPSDDEPDNVERDTKQDEEEGDDGPHPVSHVALPQILKEVDSFLRRGDPVEVESSSGPAEETRMIELLCERVESAVGKYSSSSRLGCDPNDEACLFDSISRLSRLTNKLESVSSKATSRGIQLLSRTSSALQRAMVLLEDELRWSLDRQSRTNNEPELKTIKSKPSFNLVYQLDRSIPEPNSEEDELLPVFSPDTVSRMNRICSSMIEAGYETECCMVYSVSRRNVFKLALTKLGLENMNMDDVQRMPWESLEGEIRTWISAIKQCSTDLFPTERNLCESVFSSSSQISRSLFSNLVRSVAIQLLNFAEAVVLTRRAGEKLFKFLDMYETLRDLVSSFDESYDADAAEEVRAEILAAKTRMAEASVKIFYDLENSIKSDNGRTPVPNGAVHPLTRYTMNYLKYACEYKETIEQVFREHQDRSSNNDDDESESTGNDHKEDKVKVANRDGESSPFGKELMSVMDLLDVNLDMKSKLYRDPALRYIFLMNNGRYILQKIKSSPEIHELMGDTWCRKRSSELRHYHKSYQRETWYRLLQCLSHEGLMVNGKVSKQALKEKFKNFNTMFDEIHKTQSMWVVNDEQMQSELRVSVAAVVTPAYRSFLGRFSQYLDSGRQSEKYIKYQPEDIEGLIDDLFDGNAVSMARRKT</sequence>
<organism evidence="1 2">
    <name type="scientific">Melastoma candidum</name>
    <dbReference type="NCBI Taxonomy" id="119954"/>
    <lineage>
        <taxon>Eukaryota</taxon>
        <taxon>Viridiplantae</taxon>
        <taxon>Streptophyta</taxon>
        <taxon>Embryophyta</taxon>
        <taxon>Tracheophyta</taxon>
        <taxon>Spermatophyta</taxon>
        <taxon>Magnoliopsida</taxon>
        <taxon>eudicotyledons</taxon>
        <taxon>Gunneridae</taxon>
        <taxon>Pentapetalae</taxon>
        <taxon>rosids</taxon>
        <taxon>malvids</taxon>
        <taxon>Myrtales</taxon>
        <taxon>Melastomataceae</taxon>
        <taxon>Melastomatoideae</taxon>
        <taxon>Melastomateae</taxon>
        <taxon>Melastoma</taxon>
    </lineage>
</organism>
<evidence type="ECO:0000313" key="2">
    <source>
        <dbReference type="Proteomes" id="UP001057402"/>
    </source>
</evidence>
<reference evidence="2" key="1">
    <citation type="journal article" date="2023" name="Front. Plant Sci.">
        <title>Chromosomal-level genome assembly of Melastoma candidum provides insights into trichome evolution.</title>
        <authorList>
            <person name="Zhong Y."/>
            <person name="Wu W."/>
            <person name="Sun C."/>
            <person name="Zou P."/>
            <person name="Liu Y."/>
            <person name="Dai S."/>
            <person name="Zhou R."/>
        </authorList>
    </citation>
    <scope>NUCLEOTIDE SEQUENCE [LARGE SCALE GENOMIC DNA]</scope>
</reference>
<protein>
    <submittedName>
        <fullName evidence="1">Uncharacterized protein</fullName>
    </submittedName>
</protein>
<dbReference type="EMBL" id="CM042882">
    <property type="protein sequence ID" value="KAI4383631.1"/>
    <property type="molecule type" value="Genomic_DNA"/>
</dbReference>
<evidence type="ECO:0000313" key="1">
    <source>
        <dbReference type="EMBL" id="KAI4383631.1"/>
    </source>
</evidence>
<accession>A0ACB9S0L6</accession>